<feature type="transmembrane region" description="Helical" evidence="7">
    <location>
        <begin position="214"/>
        <end position="241"/>
    </location>
</feature>
<evidence type="ECO:0000313" key="8">
    <source>
        <dbReference type="EMBL" id="QSB44334.1"/>
    </source>
</evidence>
<comment type="similarity">
    <text evidence="2">Belongs to the TrbL/VirB6 family.</text>
</comment>
<keyword evidence="5 7" id="KW-0472">Membrane</keyword>
<evidence type="ECO:0000256" key="5">
    <source>
        <dbReference type="ARBA" id="ARBA00023136"/>
    </source>
</evidence>
<feature type="region of interest" description="Disordered" evidence="6">
    <location>
        <begin position="362"/>
        <end position="393"/>
    </location>
</feature>
<dbReference type="Pfam" id="PF04610">
    <property type="entry name" value="TrbL"/>
    <property type="match status" value="1"/>
</dbReference>
<dbReference type="RefSeq" id="WP_205441709.1">
    <property type="nucleotide sequence ID" value="NZ_CP061510.1"/>
</dbReference>
<keyword evidence="4 7" id="KW-1133">Transmembrane helix</keyword>
<reference evidence="8 9" key="1">
    <citation type="submission" date="2020-09" db="EMBL/GenBank/DDBJ databases">
        <title>Complete genome sequence of altererythrobacter flavus SS-21NJ, isolated from Dongying oil sludge in Shandong province.</title>
        <authorList>
            <person name="Sun S."/>
            <person name="Zhang Z."/>
        </authorList>
    </citation>
    <scope>NUCLEOTIDE SEQUENCE [LARGE SCALE GENOMIC DNA]</scope>
    <source>
        <strain evidence="8 9">SS-21NJ</strain>
    </source>
</reference>
<feature type="region of interest" description="Disordered" evidence="6">
    <location>
        <begin position="336"/>
        <end position="355"/>
    </location>
</feature>
<gene>
    <name evidence="8" type="ORF">IDJ81_13595</name>
</gene>
<name>A0ABX7K7T8_9SPHN</name>
<protein>
    <submittedName>
        <fullName evidence="8">Type IV secretion system protein</fullName>
    </submittedName>
</protein>
<dbReference type="Proteomes" id="UP000663637">
    <property type="component" value="Chromosome"/>
</dbReference>
<feature type="transmembrane region" description="Helical" evidence="7">
    <location>
        <begin position="169"/>
        <end position="202"/>
    </location>
</feature>
<evidence type="ECO:0000313" key="9">
    <source>
        <dbReference type="Proteomes" id="UP000663637"/>
    </source>
</evidence>
<feature type="transmembrane region" description="Helical" evidence="7">
    <location>
        <begin position="261"/>
        <end position="284"/>
    </location>
</feature>
<feature type="transmembrane region" description="Helical" evidence="7">
    <location>
        <begin position="41"/>
        <end position="63"/>
    </location>
</feature>
<organism evidence="8 9">
    <name type="scientific">Tsuneonella flava</name>
    <dbReference type="NCBI Taxonomy" id="2055955"/>
    <lineage>
        <taxon>Bacteria</taxon>
        <taxon>Pseudomonadati</taxon>
        <taxon>Pseudomonadota</taxon>
        <taxon>Alphaproteobacteria</taxon>
        <taxon>Sphingomonadales</taxon>
        <taxon>Erythrobacteraceae</taxon>
        <taxon>Tsuneonella</taxon>
    </lineage>
</organism>
<evidence type="ECO:0000256" key="6">
    <source>
        <dbReference type="SAM" id="MobiDB-lite"/>
    </source>
</evidence>
<keyword evidence="3 7" id="KW-0812">Transmembrane</keyword>
<feature type="transmembrane region" description="Helical" evidence="7">
    <location>
        <begin position="75"/>
        <end position="92"/>
    </location>
</feature>
<dbReference type="EMBL" id="CP061510">
    <property type="protein sequence ID" value="QSB44334.1"/>
    <property type="molecule type" value="Genomic_DNA"/>
</dbReference>
<keyword evidence="9" id="KW-1185">Reference proteome</keyword>
<evidence type="ECO:0000256" key="4">
    <source>
        <dbReference type="ARBA" id="ARBA00022989"/>
    </source>
</evidence>
<comment type="subcellular location">
    <subcellularLocation>
        <location evidence="1">Membrane</location>
        <topology evidence="1">Multi-pass membrane protein</topology>
    </subcellularLocation>
</comment>
<accession>A0ABX7K7T8</accession>
<dbReference type="InterPro" id="IPR007688">
    <property type="entry name" value="Conjugal_tfr_TrbL/VirB6"/>
</dbReference>
<evidence type="ECO:0000256" key="1">
    <source>
        <dbReference type="ARBA" id="ARBA00004141"/>
    </source>
</evidence>
<proteinExistence type="inferred from homology"/>
<evidence type="ECO:0000256" key="3">
    <source>
        <dbReference type="ARBA" id="ARBA00022692"/>
    </source>
</evidence>
<sequence>MACPTVLTGDQFLTRVLIHIDCQAQSLGTFGYQSLAQPGSLASIVVSGLLTLFIALFGIRLLFSPMPGMRDVVGDVLKVGLVLTLAFSWPAFHTLVHDVVLDGPAEISARIAPNDLGGADMMARLQSVDDAILALTQSGTGRTTGALLDGGTFRSVTLNDESGFAWSRLLWLAGVIGVFGLTRLLAGILLALAPLAAALLLFEQTRGLFSGWLRGLIFAIVASVGTSLVLAVEISTIAPWLSDALRVRQLGYATPAAPTELVAMTLGFAVIQAGMVFVLAKVAFTRGWLSLPTMNTPAIRDEHNNELTSPVGRPDVLRVSRAERISDSVELQMRRESASGDWSTRIPAPTSSAGREIATVTQVAAQQSQARLGSSYRRSHTRGSSTSRTRDSR</sequence>
<evidence type="ECO:0000256" key="2">
    <source>
        <dbReference type="ARBA" id="ARBA00007802"/>
    </source>
</evidence>
<feature type="compositionally biased region" description="Low complexity" evidence="6">
    <location>
        <begin position="362"/>
        <end position="387"/>
    </location>
</feature>
<evidence type="ECO:0000256" key="7">
    <source>
        <dbReference type="SAM" id="Phobius"/>
    </source>
</evidence>